<proteinExistence type="predicted"/>
<protein>
    <submittedName>
        <fullName evidence="1">Uncharacterized protein</fullName>
    </submittedName>
</protein>
<dbReference type="RefSeq" id="WP_165029920.1">
    <property type="nucleotide sequence ID" value="NZ_JAAKZF010000025.1"/>
</dbReference>
<gene>
    <name evidence="1" type="ORF">G6N73_17780</name>
</gene>
<evidence type="ECO:0000313" key="1">
    <source>
        <dbReference type="EMBL" id="NGO52996.1"/>
    </source>
</evidence>
<dbReference type="AlphaFoldDB" id="A0A6G4WFJ1"/>
<sequence>MWMESDRLGEVEEFDHVNMPTSRFDGRDKRLIPTGSPGVYLRLLDASADGVEHDTQTPCASPPGNKAEKIAAGLLITSSAEEILRLQSIREV</sequence>
<dbReference type="Proteomes" id="UP001642900">
    <property type="component" value="Unassembled WGS sequence"/>
</dbReference>
<dbReference type="EMBL" id="JAAKZF010000025">
    <property type="protein sequence ID" value="NGO52996.1"/>
    <property type="molecule type" value="Genomic_DNA"/>
</dbReference>
<organism evidence="1 2">
    <name type="scientific">Allomesorhizobium camelthorni</name>
    <dbReference type="NCBI Taxonomy" id="475069"/>
    <lineage>
        <taxon>Bacteria</taxon>
        <taxon>Pseudomonadati</taxon>
        <taxon>Pseudomonadota</taxon>
        <taxon>Alphaproteobacteria</taxon>
        <taxon>Hyphomicrobiales</taxon>
        <taxon>Phyllobacteriaceae</taxon>
        <taxon>Allomesorhizobium</taxon>
    </lineage>
</organism>
<keyword evidence="2" id="KW-1185">Reference proteome</keyword>
<reference evidence="1 2" key="1">
    <citation type="submission" date="2020-02" db="EMBL/GenBank/DDBJ databases">
        <title>Genome sequence of strain CCNWXJ40-4.</title>
        <authorList>
            <person name="Gao J."/>
            <person name="Sun J."/>
        </authorList>
    </citation>
    <scope>NUCLEOTIDE SEQUENCE [LARGE SCALE GENOMIC DNA]</scope>
    <source>
        <strain evidence="1 2">CCNWXJ 40-4</strain>
    </source>
</reference>
<evidence type="ECO:0000313" key="2">
    <source>
        <dbReference type="Proteomes" id="UP001642900"/>
    </source>
</evidence>
<accession>A0A6G4WFJ1</accession>
<name>A0A6G4WFJ1_9HYPH</name>
<comment type="caution">
    <text evidence="1">The sequence shown here is derived from an EMBL/GenBank/DDBJ whole genome shotgun (WGS) entry which is preliminary data.</text>
</comment>